<keyword evidence="3" id="KW-1185">Reference proteome</keyword>
<reference evidence="2 3" key="1">
    <citation type="submission" date="2019-07" db="EMBL/GenBank/DDBJ databases">
        <title>Draft genome assembly of a fouling barnacle, Amphibalanus amphitrite (Darwin, 1854): The first reference genome for Thecostraca.</title>
        <authorList>
            <person name="Kim W."/>
        </authorList>
    </citation>
    <scope>NUCLEOTIDE SEQUENCE [LARGE SCALE GENOMIC DNA]</scope>
    <source>
        <strain evidence="2">SNU_AA5</strain>
        <tissue evidence="2">Soma without cirri and trophi</tissue>
    </source>
</reference>
<name>A0A6A4W2F7_AMPAM</name>
<evidence type="ECO:0000256" key="1">
    <source>
        <dbReference type="SAM" id="SignalP"/>
    </source>
</evidence>
<feature type="chain" id="PRO_5025339510" description="TIL domain-containing protein" evidence="1">
    <location>
        <begin position="21"/>
        <end position="109"/>
    </location>
</feature>
<feature type="signal peptide" evidence="1">
    <location>
        <begin position="1"/>
        <end position="20"/>
    </location>
</feature>
<evidence type="ECO:0008006" key="4">
    <source>
        <dbReference type="Google" id="ProtNLM"/>
    </source>
</evidence>
<dbReference type="Proteomes" id="UP000440578">
    <property type="component" value="Unassembled WGS sequence"/>
</dbReference>
<accession>A0A6A4W2F7</accession>
<comment type="caution">
    <text evidence="2">The sequence shown here is derived from an EMBL/GenBank/DDBJ whole genome shotgun (WGS) entry which is preliminary data.</text>
</comment>
<sequence length="109" mass="11704">MDAKAFLVFGLIAVFAAAYAERACSCNNDCPAFKPYCIAGTCRCSAAATPSTEDHPSCLRCTHLCSCPRLVYNECINGFCGKYNDIRPTPTVTVTVTSTITRLVPSNIP</sequence>
<protein>
    <recommendedName>
        <fullName evidence="4">TIL domain-containing protein</fullName>
    </recommendedName>
</protein>
<gene>
    <name evidence="2" type="ORF">FJT64_005267</name>
</gene>
<proteinExistence type="predicted"/>
<evidence type="ECO:0000313" key="2">
    <source>
        <dbReference type="EMBL" id="KAF0297282.1"/>
    </source>
</evidence>
<dbReference type="AlphaFoldDB" id="A0A6A4W2F7"/>
<organism evidence="2 3">
    <name type="scientific">Amphibalanus amphitrite</name>
    <name type="common">Striped barnacle</name>
    <name type="synonym">Balanus amphitrite</name>
    <dbReference type="NCBI Taxonomy" id="1232801"/>
    <lineage>
        <taxon>Eukaryota</taxon>
        <taxon>Metazoa</taxon>
        <taxon>Ecdysozoa</taxon>
        <taxon>Arthropoda</taxon>
        <taxon>Crustacea</taxon>
        <taxon>Multicrustacea</taxon>
        <taxon>Cirripedia</taxon>
        <taxon>Thoracica</taxon>
        <taxon>Thoracicalcarea</taxon>
        <taxon>Balanomorpha</taxon>
        <taxon>Balanoidea</taxon>
        <taxon>Balanidae</taxon>
        <taxon>Amphibalaninae</taxon>
        <taxon>Amphibalanus</taxon>
    </lineage>
</organism>
<dbReference type="EMBL" id="VIIS01001501">
    <property type="protein sequence ID" value="KAF0297282.1"/>
    <property type="molecule type" value="Genomic_DNA"/>
</dbReference>
<evidence type="ECO:0000313" key="3">
    <source>
        <dbReference type="Proteomes" id="UP000440578"/>
    </source>
</evidence>
<keyword evidence="1" id="KW-0732">Signal</keyword>